<reference evidence="7" key="1">
    <citation type="submission" date="2023-10" db="EMBL/GenBank/DDBJ databases">
        <authorList>
            <person name="Chen Y."/>
            <person name="Shah S."/>
            <person name="Dougan E. K."/>
            <person name="Thang M."/>
            <person name="Chan C."/>
        </authorList>
    </citation>
    <scope>NUCLEOTIDE SEQUENCE [LARGE SCALE GENOMIC DNA]</scope>
</reference>
<dbReference type="InterPro" id="IPR050611">
    <property type="entry name" value="ABCF"/>
</dbReference>
<evidence type="ECO:0000256" key="3">
    <source>
        <dbReference type="ARBA" id="ARBA00022989"/>
    </source>
</evidence>
<keyword evidence="3 5" id="KW-1133">Transmembrane helix</keyword>
<keyword evidence="4 5" id="KW-0472">Membrane</keyword>
<keyword evidence="2" id="KW-0677">Repeat</keyword>
<dbReference type="EMBL" id="CAUYUJ010019645">
    <property type="protein sequence ID" value="CAK0892641.1"/>
    <property type="molecule type" value="Genomic_DNA"/>
</dbReference>
<dbReference type="InterPro" id="IPR038081">
    <property type="entry name" value="CalX-like_sf"/>
</dbReference>
<keyword evidence="8" id="KW-1185">Reference proteome</keyword>
<gene>
    <name evidence="7" type="ORF">PCOR1329_LOCUS72261</name>
</gene>
<feature type="transmembrane region" description="Helical" evidence="5">
    <location>
        <begin position="169"/>
        <end position="190"/>
    </location>
</feature>
<protein>
    <recommendedName>
        <fullName evidence="6">ABC transporter domain-containing protein</fullName>
    </recommendedName>
</protein>
<dbReference type="SUPFAM" id="SSF90123">
    <property type="entry name" value="ABC transporter transmembrane region"/>
    <property type="match status" value="1"/>
</dbReference>
<comment type="caution">
    <text evidence="7">The sequence shown here is derived from an EMBL/GenBank/DDBJ whole genome shotgun (WGS) entry which is preliminary data.</text>
</comment>
<dbReference type="InterPro" id="IPR003439">
    <property type="entry name" value="ABC_transporter-like_ATP-bd"/>
</dbReference>
<dbReference type="SUPFAM" id="SSF52540">
    <property type="entry name" value="P-loop containing nucleoside triphosphate hydrolases"/>
    <property type="match status" value="1"/>
</dbReference>
<evidence type="ECO:0000313" key="8">
    <source>
        <dbReference type="Proteomes" id="UP001189429"/>
    </source>
</evidence>
<dbReference type="SUPFAM" id="SSF141072">
    <property type="entry name" value="CalX-like"/>
    <property type="match status" value="1"/>
</dbReference>
<accession>A0ABN9X068</accession>
<dbReference type="Proteomes" id="UP001189429">
    <property type="component" value="Unassembled WGS sequence"/>
</dbReference>
<evidence type="ECO:0000313" key="7">
    <source>
        <dbReference type="EMBL" id="CAK0892641.1"/>
    </source>
</evidence>
<dbReference type="PANTHER" id="PTHR19211:SF14">
    <property type="entry name" value="ATP-BINDING CASSETTE SUB-FAMILY F MEMBER 1"/>
    <property type="match status" value="1"/>
</dbReference>
<evidence type="ECO:0000256" key="5">
    <source>
        <dbReference type="SAM" id="Phobius"/>
    </source>
</evidence>
<dbReference type="PANTHER" id="PTHR19211">
    <property type="entry name" value="ATP-BINDING TRANSPORT PROTEIN-RELATED"/>
    <property type="match status" value="1"/>
</dbReference>
<organism evidence="7 8">
    <name type="scientific">Prorocentrum cordatum</name>
    <dbReference type="NCBI Taxonomy" id="2364126"/>
    <lineage>
        <taxon>Eukaryota</taxon>
        <taxon>Sar</taxon>
        <taxon>Alveolata</taxon>
        <taxon>Dinophyceae</taxon>
        <taxon>Prorocentrales</taxon>
        <taxon>Prorocentraceae</taxon>
        <taxon>Prorocentrum</taxon>
    </lineage>
</organism>
<dbReference type="Gene3D" id="3.40.50.300">
    <property type="entry name" value="P-loop containing nucleotide triphosphate hydrolases"/>
    <property type="match status" value="1"/>
</dbReference>
<evidence type="ECO:0000256" key="4">
    <source>
        <dbReference type="ARBA" id="ARBA00023136"/>
    </source>
</evidence>
<evidence type="ECO:0000256" key="1">
    <source>
        <dbReference type="ARBA" id="ARBA00022692"/>
    </source>
</evidence>
<feature type="transmembrane region" description="Helical" evidence="5">
    <location>
        <begin position="138"/>
        <end position="157"/>
    </location>
</feature>
<feature type="transmembrane region" description="Helical" evidence="5">
    <location>
        <begin position="282"/>
        <end position="302"/>
    </location>
</feature>
<proteinExistence type="predicted"/>
<dbReference type="Gene3D" id="1.20.1560.10">
    <property type="entry name" value="ABC transporter type 1, transmembrane domain"/>
    <property type="match status" value="1"/>
</dbReference>
<dbReference type="PROSITE" id="PS50893">
    <property type="entry name" value="ABC_TRANSPORTER_2"/>
    <property type="match status" value="1"/>
</dbReference>
<dbReference type="InterPro" id="IPR036640">
    <property type="entry name" value="ABC1_TM_sf"/>
</dbReference>
<feature type="domain" description="ABC transporter" evidence="6">
    <location>
        <begin position="482"/>
        <end position="726"/>
    </location>
</feature>
<dbReference type="InterPro" id="IPR027417">
    <property type="entry name" value="P-loop_NTPase"/>
</dbReference>
<name>A0ABN9X068_9DINO</name>
<dbReference type="Pfam" id="PF00005">
    <property type="entry name" value="ABC_tran"/>
    <property type="match status" value="1"/>
</dbReference>
<feature type="transmembrane region" description="Helical" evidence="5">
    <location>
        <begin position="249"/>
        <end position="276"/>
    </location>
</feature>
<evidence type="ECO:0000259" key="6">
    <source>
        <dbReference type="PROSITE" id="PS50893"/>
    </source>
</evidence>
<dbReference type="Gene3D" id="2.60.40.2030">
    <property type="match status" value="1"/>
</dbReference>
<feature type="transmembrane region" description="Helical" evidence="5">
    <location>
        <begin position="372"/>
        <end position="393"/>
    </location>
</feature>
<sequence length="730" mass="82647">MAFSLLCRLRDRGLREVRWGHKCEALKGTVHFKPGERTKTISLRFFEDDVYQGSTVEVSIRLSSPQGCVLGAYLKRVRVKLLDNGTFPTNKFAKYLKEDYSAESWKEGQDFSMFVEFCKFVFKQTTSGSIKMVVAGQVNNLIFVYGLWIMRVIVNALDHDDSVGDPPSLVYVTVLALCLVLPFGLTHLIAYQSSGWGVGGGARKVLLEGLMSKFLYFEEKSRHKLNPYEWIAVFNTEVTTLVNDGYMQVFTLITAIGKVVLLALFITSTAFTGYFNTRRRELFVSIVPFFILPPVICCYLALRLRDANDMRHDVVVASVRLRQFSGECVLHYRTIADYWSRPVVLGQIMRLTGDFNKKVADESRREVNDGAFFGWLMKLVEFCAIFGLSAVVINGGIKIGTFAAVLAGLKSAAQEFQGAYHTMVTMQACFPYLWRCVRYLNLPNDLWERRDKLSEVRRWFDERVDLERLQAPGEIPEDRIPLRVESITFAYQGGTSPIFRNLTLAINQGEFVAILGPRSSGKNTLLQILAGLLLPTAGSINVPPHLRVLHLRYEQHLWDRPLSDTLYFGWMAAHGVTRVEDLDEHTIAKGLDICKELELHKNLVNTIEREVRSRTNPSIKGIGKLADRSDISKDSSYRLQLACALLAHPEVLVVHTPVAHAAWNDGGRLMDVLRRYVDERGMCSPPGQVHIRRPRTCVVSMEKPVYLGKAHRVLEIEDGQVRQRTAHSIS</sequence>
<evidence type="ECO:0000256" key="2">
    <source>
        <dbReference type="ARBA" id="ARBA00022737"/>
    </source>
</evidence>
<keyword evidence="1 5" id="KW-0812">Transmembrane</keyword>